<organism evidence="2">
    <name type="scientific">Sesamum angustifolium</name>
    <dbReference type="NCBI Taxonomy" id="2727405"/>
    <lineage>
        <taxon>Eukaryota</taxon>
        <taxon>Viridiplantae</taxon>
        <taxon>Streptophyta</taxon>
        <taxon>Embryophyta</taxon>
        <taxon>Tracheophyta</taxon>
        <taxon>Spermatophyta</taxon>
        <taxon>Magnoliopsida</taxon>
        <taxon>eudicotyledons</taxon>
        <taxon>Gunneridae</taxon>
        <taxon>Pentapetalae</taxon>
        <taxon>asterids</taxon>
        <taxon>lamiids</taxon>
        <taxon>Lamiales</taxon>
        <taxon>Pedaliaceae</taxon>
        <taxon>Sesamum</taxon>
    </lineage>
</organism>
<comment type="caution">
    <text evidence="2">The sequence shown here is derived from an EMBL/GenBank/DDBJ whole genome shotgun (WGS) entry which is preliminary data.</text>
</comment>
<accession>A0AAW2LYI2</accession>
<dbReference type="AlphaFoldDB" id="A0AAW2LYI2"/>
<evidence type="ECO:0000313" key="2">
    <source>
        <dbReference type="EMBL" id="KAL0323301.1"/>
    </source>
</evidence>
<sequence>MLMTIPPQPPLSPSPPTISFPPNPMMYDPTTPFSHHTHADWGRLAQPHDQSCSNEYTNDQELLVQFRPNHNQEFLESDDSGFCSPPLWKNSPSDQPLLSHHIYSSLSPNSRVQAITRGQRELMEMVKDMPESSYELSLKDLVEHHHRVELSQTPHQLERENSKNQSLQRRGVVRVKSLERKNVMMRSGSFENKGMFLNMVFPFSFNSKKKKSFASNNTGKVSPKPEVVKGTGGERDWWKKKFTGSSDSDSSRTSNNSGSSGTTESSGGSSSCRSNSGGGRYAQYLSPFFKALI</sequence>
<reference evidence="2" key="1">
    <citation type="submission" date="2020-06" db="EMBL/GenBank/DDBJ databases">
        <authorList>
            <person name="Li T."/>
            <person name="Hu X."/>
            <person name="Zhang T."/>
            <person name="Song X."/>
            <person name="Zhang H."/>
            <person name="Dai N."/>
            <person name="Sheng W."/>
            <person name="Hou X."/>
            <person name="Wei L."/>
        </authorList>
    </citation>
    <scope>NUCLEOTIDE SEQUENCE</scope>
    <source>
        <strain evidence="2">G01</strain>
        <tissue evidence="2">Leaf</tissue>
    </source>
</reference>
<dbReference type="PANTHER" id="PTHR34193:SF1">
    <property type="entry name" value="EXPRESSED PROTEIN"/>
    <property type="match status" value="1"/>
</dbReference>
<feature type="compositionally biased region" description="Low complexity" evidence="1">
    <location>
        <begin position="244"/>
        <end position="275"/>
    </location>
</feature>
<dbReference type="EMBL" id="JACGWK010000012">
    <property type="protein sequence ID" value="KAL0323301.1"/>
    <property type="molecule type" value="Genomic_DNA"/>
</dbReference>
<dbReference type="PANTHER" id="PTHR34193">
    <property type="entry name" value="OS11G0199801 PROTEIN"/>
    <property type="match status" value="1"/>
</dbReference>
<feature type="region of interest" description="Disordered" evidence="1">
    <location>
        <begin position="149"/>
        <end position="169"/>
    </location>
</feature>
<gene>
    <name evidence="2" type="ORF">Sangu_1949400</name>
</gene>
<proteinExistence type="predicted"/>
<evidence type="ECO:0000256" key="1">
    <source>
        <dbReference type="SAM" id="MobiDB-lite"/>
    </source>
</evidence>
<protein>
    <submittedName>
        <fullName evidence="2">Uncharacterized protein</fullName>
    </submittedName>
</protein>
<reference evidence="2" key="2">
    <citation type="journal article" date="2024" name="Plant">
        <title>Genomic evolution and insights into agronomic trait innovations of Sesamum species.</title>
        <authorList>
            <person name="Miao H."/>
            <person name="Wang L."/>
            <person name="Qu L."/>
            <person name="Liu H."/>
            <person name="Sun Y."/>
            <person name="Le M."/>
            <person name="Wang Q."/>
            <person name="Wei S."/>
            <person name="Zheng Y."/>
            <person name="Lin W."/>
            <person name="Duan Y."/>
            <person name="Cao H."/>
            <person name="Xiong S."/>
            <person name="Wang X."/>
            <person name="Wei L."/>
            <person name="Li C."/>
            <person name="Ma Q."/>
            <person name="Ju M."/>
            <person name="Zhao R."/>
            <person name="Li G."/>
            <person name="Mu C."/>
            <person name="Tian Q."/>
            <person name="Mei H."/>
            <person name="Zhang T."/>
            <person name="Gao T."/>
            <person name="Zhang H."/>
        </authorList>
    </citation>
    <scope>NUCLEOTIDE SEQUENCE</scope>
    <source>
        <strain evidence="2">G01</strain>
    </source>
</reference>
<feature type="region of interest" description="Disordered" evidence="1">
    <location>
        <begin position="212"/>
        <end position="281"/>
    </location>
</feature>
<name>A0AAW2LYI2_9LAMI</name>